<reference evidence="3 4" key="1">
    <citation type="submission" date="2019-08" db="EMBL/GenBank/DDBJ databases">
        <title>Bradymonadales sp. TMQ4.</title>
        <authorList>
            <person name="Liang Q."/>
        </authorList>
    </citation>
    <scope>NUCLEOTIDE SEQUENCE [LARGE SCALE GENOMIC DNA]</scope>
    <source>
        <strain evidence="3 4">TMQ4</strain>
    </source>
</reference>
<feature type="transmembrane region" description="Helical" evidence="2">
    <location>
        <begin position="94"/>
        <end position="111"/>
    </location>
</feature>
<protein>
    <recommendedName>
        <fullName evidence="5">Transmembrane protein</fullName>
    </recommendedName>
</protein>
<gene>
    <name evidence="3" type="ORF">FRC98_19185</name>
</gene>
<keyword evidence="2" id="KW-0472">Membrane</keyword>
<evidence type="ECO:0000256" key="2">
    <source>
        <dbReference type="SAM" id="Phobius"/>
    </source>
</evidence>
<comment type="caution">
    <text evidence="3">The sequence shown here is derived from an EMBL/GenBank/DDBJ whole genome shotgun (WGS) entry which is preliminary data.</text>
</comment>
<sequence length="116" mass="13015">MNDELDSFDRVMRWRVRLSAVGYALFVAVGLAGSWAGWLQENPTPAVVLLVGSFLAWPQRALPRYYKIDEEVAGAEQLQAERARLDRRLRAIRGLYFLGAVVVLLVVPWAMGTSPI</sequence>
<accession>A0A5C6X859</accession>
<keyword evidence="1" id="KW-0175">Coiled coil</keyword>
<evidence type="ECO:0000256" key="1">
    <source>
        <dbReference type="SAM" id="Coils"/>
    </source>
</evidence>
<keyword evidence="4" id="KW-1185">Reference proteome</keyword>
<feature type="transmembrane region" description="Helical" evidence="2">
    <location>
        <begin position="20"/>
        <end position="38"/>
    </location>
</feature>
<name>A0A5C6X859_9DELT</name>
<proteinExistence type="predicted"/>
<evidence type="ECO:0000313" key="3">
    <source>
        <dbReference type="EMBL" id="TXD34162.1"/>
    </source>
</evidence>
<feature type="transmembrane region" description="Helical" evidence="2">
    <location>
        <begin position="44"/>
        <end position="62"/>
    </location>
</feature>
<keyword evidence="2" id="KW-0812">Transmembrane</keyword>
<evidence type="ECO:0000313" key="4">
    <source>
        <dbReference type="Proteomes" id="UP000321412"/>
    </source>
</evidence>
<dbReference type="AlphaFoldDB" id="A0A5C6X859"/>
<dbReference type="EMBL" id="VOSM01000015">
    <property type="protein sequence ID" value="TXD34162.1"/>
    <property type="molecule type" value="Genomic_DNA"/>
</dbReference>
<feature type="coiled-coil region" evidence="1">
    <location>
        <begin position="68"/>
        <end position="95"/>
    </location>
</feature>
<dbReference type="Proteomes" id="UP000321412">
    <property type="component" value="Unassembled WGS sequence"/>
</dbReference>
<evidence type="ECO:0008006" key="5">
    <source>
        <dbReference type="Google" id="ProtNLM"/>
    </source>
</evidence>
<dbReference type="OrthoDB" id="5521005at2"/>
<dbReference type="RefSeq" id="WP_146983077.1">
    <property type="nucleotide sequence ID" value="NZ_VOSM01000015.1"/>
</dbReference>
<keyword evidence="2" id="KW-1133">Transmembrane helix</keyword>
<organism evidence="3 4">
    <name type="scientific">Lujinxingia vulgaris</name>
    <dbReference type="NCBI Taxonomy" id="2600176"/>
    <lineage>
        <taxon>Bacteria</taxon>
        <taxon>Deltaproteobacteria</taxon>
        <taxon>Bradymonadales</taxon>
        <taxon>Lujinxingiaceae</taxon>
        <taxon>Lujinxingia</taxon>
    </lineage>
</organism>